<protein>
    <submittedName>
        <fullName evidence="1">BREX system P-loop protein BrxC</fullName>
    </submittedName>
</protein>
<dbReference type="NCBIfam" id="NF033441">
    <property type="entry name" value="BREX_BrxC"/>
    <property type="match status" value="1"/>
</dbReference>
<dbReference type="RefSeq" id="WP_205712750.1">
    <property type="nucleotide sequence ID" value="NZ_SIJK02000094.1"/>
</dbReference>
<gene>
    <name evidence="1" type="primary">brxC</name>
    <name evidence="1" type="ORF">EYB53_023920</name>
</gene>
<accession>A0ABS4DHA3</accession>
<name>A0ABS4DHA3_9CHLR</name>
<dbReference type="Proteomes" id="UP001193081">
    <property type="component" value="Unassembled WGS sequence"/>
</dbReference>
<dbReference type="InterPro" id="IPR047679">
    <property type="entry name" value="BREX_BrxC"/>
</dbReference>
<evidence type="ECO:0000313" key="1">
    <source>
        <dbReference type="EMBL" id="MBP1468779.1"/>
    </source>
</evidence>
<sequence>MQIQQLLERDLSRKIEEIIQVDQADERSVFEEITEYVVTDRIRDQYIDLLNAIARGPADLDESVGVWISGFFGSGKSSFAKILGYVLANRTVQGQSSAELFKAQVREKDADERIAALVDSIIHRMSYRVVLFDVQKDRGQSGQGNLSISPYMYRVLLRELGYADDFDIAELEIGLEAEGRLADFIERFDAEYAGGRPLNGWHGRGRSGAEVWNRIGVILHQMDPRTYPTAESFAHGLAEKRVEVTPRLLVERSFDLMSRPGRGDGKALAFVMDEVGAYVSFSQDRLEDLRAVVELYGKESKNRIKAGRLAAPTWVIVTAQERLEEVTSALGDEKRVLLAKVQDRFQHRVDLSPADIREVATRRVLAKNGTGTRALGQLFAENQGRLNIACQLERTNRWSELSEAEFIRFYPYLPHYIELSIDIMSGLRLQGSTLRQLSGSNRTIISQIYQMLVNERTNYAERPIGALVTLDQLYELIEGLLGSARRKDIDDITERFKNIPEDQGLAARVGKVIALTEHVAALPRTAANLAALLVDEVGQAAPLAEVQAALARLIAEDFVRETDRGYKLQTAQEKTWAEERRRYLEPRPRERKEIQRELLAAIFNEPALKTYTYHGLRTFRVGVTIDGIRSNDEAQVPLSLVLADDDSVLTSLIDDVRASSREAERKHAITWVFALNSAIDELVAQLHASRQMVAKYGALKAQQKITTEEAANLESERTTESNVKSHLQTKLTDALSGGCGVFRGNTYDGSELGRTPTEIFKRLFDTCVPDLYPKLEMGARPLKGNEAEEVLKAANLNALPQVFYNGDGGLGLIVQEGQKYVPSPSAEIAKEVLDYLRREHSYGNRVTGKLLSEHFQGLGYGWDIDMIRLVLAVLLRAGAIEVTHQARRFRNHQDPQSRAPFSNLTAFKAAGFAPRDSIDLKTLIAAVRTYEELTGDEVDVEEGAIAAAFKKVAAEEMTALLNVVADARANQMPGQSVLEEYRDLLTSVQTAASDDCVRMLAGEGSTFKELRGRIRSMREALKPENIEQLRRAREALSSRWPELQGRIVEPAQLQELTAAAAELEERQTSDEFYLHLERLGALAQLLLQTYRAIYLQHHVERAHTYARAITSLTQREEWAVIDETTRASLLRPFEVRQCLNPETATPVELLPHDAERCVRCGATISQIESDTTAAETLLRQAISRLQELTLPAQRIERLRVANFFTRPLDSPKAIEAALNALSEALNKLVAEGAVVVLE</sequence>
<evidence type="ECO:0000313" key="2">
    <source>
        <dbReference type="Proteomes" id="UP001193081"/>
    </source>
</evidence>
<reference evidence="1 2" key="1">
    <citation type="submission" date="2021-03" db="EMBL/GenBank/DDBJ databases">
        <authorList>
            <person name="Grouzdev D.S."/>
        </authorList>
    </citation>
    <scope>NUCLEOTIDE SEQUENCE [LARGE SCALE GENOMIC DNA]</scope>
    <source>
        <strain evidence="1 2">M50-1</strain>
    </source>
</reference>
<keyword evidence="2" id="KW-1185">Reference proteome</keyword>
<proteinExistence type="predicted"/>
<comment type="caution">
    <text evidence="1">The sequence shown here is derived from an EMBL/GenBank/DDBJ whole genome shotgun (WGS) entry which is preliminary data.</text>
</comment>
<dbReference type="EMBL" id="SIJK02000094">
    <property type="protein sequence ID" value="MBP1468779.1"/>
    <property type="molecule type" value="Genomic_DNA"/>
</dbReference>
<organism evidence="1 2">
    <name type="scientific">Candidatus Chloroploca mongolica</name>
    <dbReference type="NCBI Taxonomy" id="2528176"/>
    <lineage>
        <taxon>Bacteria</taxon>
        <taxon>Bacillati</taxon>
        <taxon>Chloroflexota</taxon>
        <taxon>Chloroflexia</taxon>
        <taxon>Chloroflexales</taxon>
        <taxon>Chloroflexineae</taxon>
        <taxon>Oscillochloridaceae</taxon>
        <taxon>Candidatus Chloroploca</taxon>
    </lineage>
</organism>